<name>A0A0B6YWM6_9EUPU</name>
<proteinExistence type="predicted"/>
<feature type="region of interest" description="Disordered" evidence="1">
    <location>
        <begin position="1"/>
        <end position="71"/>
    </location>
</feature>
<reference evidence="2" key="1">
    <citation type="submission" date="2014-12" db="EMBL/GenBank/DDBJ databases">
        <title>Insight into the proteome of Arion vulgaris.</title>
        <authorList>
            <person name="Aradska J."/>
            <person name="Bulat T."/>
            <person name="Smidak R."/>
            <person name="Sarate P."/>
            <person name="Gangsoo J."/>
            <person name="Sialana F."/>
            <person name="Bilban M."/>
            <person name="Lubec G."/>
        </authorList>
    </citation>
    <scope>NUCLEOTIDE SEQUENCE</scope>
    <source>
        <tissue evidence="2">Skin</tissue>
    </source>
</reference>
<feature type="non-terminal residue" evidence="2">
    <location>
        <position position="71"/>
    </location>
</feature>
<dbReference type="EMBL" id="HACG01013000">
    <property type="protein sequence ID" value="CEK59865.1"/>
    <property type="molecule type" value="Transcribed_RNA"/>
</dbReference>
<evidence type="ECO:0000256" key="1">
    <source>
        <dbReference type="SAM" id="MobiDB-lite"/>
    </source>
</evidence>
<sequence>LKIIIPPKVGGPSANVSKPLTKPALPYVLNPTTENESWDTSDESGQRTLPNSSLSVVQEGTEYSSYSRPLS</sequence>
<organism evidence="2">
    <name type="scientific">Arion vulgaris</name>
    <dbReference type="NCBI Taxonomy" id="1028688"/>
    <lineage>
        <taxon>Eukaryota</taxon>
        <taxon>Metazoa</taxon>
        <taxon>Spiralia</taxon>
        <taxon>Lophotrochozoa</taxon>
        <taxon>Mollusca</taxon>
        <taxon>Gastropoda</taxon>
        <taxon>Heterobranchia</taxon>
        <taxon>Euthyneura</taxon>
        <taxon>Panpulmonata</taxon>
        <taxon>Eupulmonata</taxon>
        <taxon>Stylommatophora</taxon>
        <taxon>Helicina</taxon>
        <taxon>Arionoidea</taxon>
        <taxon>Arionidae</taxon>
        <taxon>Arion</taxon>
    </lineage>
</organism>
<accession>A0A0B6YWM6</accession>
<gene>
    <name evidence="2" type="primary">ORF37688</name>
</gene>
<evidence type="ECO:0000313" key="2">
    <source>
        <dbReference type="EMBL" id="CEK59865.1"/>
    </source>
</evidence>
<dbReference type="AlphaFoldDB" id="A0A0B6YWM6"/>
<protein>
    <submittedName>
        <fullName evidence="2">Uncharacterized protein</fullName>
    </submittedName>
</protein>
<feature type="compositionally biased region" description="Polar residues" evidence="1">
    <location>
        <begin position="46"/>
        <end position="71"/>
    </location>
</feature>
<feature type="non-terminal residue" evidence="2">
    <location>
        <position position="1"/>
    </location>
</feature>